<dbReference type="GO" id="GO:0003700">
    <property type="term" value="F:DNA-binding transcription factor activity"/>
    <property type="evidence" value="ECO:0007669"/>
    <property type="project" value="InterPro"/>
</dbReference>
<protein>
    <submittedName>
        <fullName evidence="6">LysR family transcriptional regulator</fullName>
    </submittedName>
</protein>
<keyword evidence="7" id="KW-1185">Reference proteome</keyword>
<dbReference type="InterPro" id="IPR005119">
    <property type="entry name" value="LysR_subst-bd"/>
</dbReference>
<keyword evidence="4" id="KW-0804">Transcription</keyword>
<comment type="caution">
    <text evidence="6">The sequence shown here is derived from an EMBL/GenBank/DDBJ whole genome shotgun (WGS) entry which is preliminary data.</text>
</comment>
<dbReference type="EMBL" id="JAGTUU010000001">
    <property type="protein sequence ID" value="MBS0122575.1"/>
    <property type="molecule type" value="Genomic_DNA"/>
</dbReference>
<evidence type="ECO:0000259" key="5">
    <source>
        <dbReference type="PROSITE" id="PS50931"/>
    </source>
</evidence>
<dbReference type="Proteomes" id="UP000681356">
    <property type="component" value="Unassembled WGS sequence"/>
</dbReference>
<evidence type="ECO:0000313" key="7">
    <source>
        <dbReference type="Proteomes" id="UP000681356"/>
    </source>
</evidence>
<name>A0A8J7W7U6_9RHOB</name>
<dbReference type="InterPro" id="IPR058163">
    <property type="entry name" value="LysR-type_TF_proteobact-type"/>
</dbReference>
<evidence type="ECO:0000313" key="6">
    <source>
        <dbReference type="EMBL" id="MBS0122575.1"/>
    </source>
</evidence>
<dbReference type="PANTHER" id="PTHR30537:SF26">
    <property type="entry name" value="GLYCINE CLEAVAGE SYSTEM TRANSCRIPTIONAL ACTIVATOR"/>
    <property type="match status" value="1"/>
</dbReference>
<dbReference type="Pfam" id="PF03466">
    <property type="entry name" value="LysR_substrate"/>
    <property type="match status" value="1"/>
</dbReference>
<evidence type="ECO:0000256" key="3">
    <source>
        <dbReference type="ARBA" id="ARBA00023125"/>
    </source>
</evidence>
<evidence type="ECO:0000256" key="1">
    <source>
        <dbReference type="ARBA" id="ARBA00009437"/>
    </source>
</evidence>
<dbReference type="Gene3D" id="1.10.10.10">
    <property type="entry name" value="Winged helix-like DNA-binding domain superfamily/Winged helix DNA-binding domain"/>
    <property type="match status" value="1"/>
</dbReference>
<gene>
    <name evidence="6" type="ORF">KB874_00385</name>
</gene>
<dbReference type="PRINTS" id="PR00039">
    <property type="entry name" value="HTHLYSR"/>
</dbReference>
<organism evidence="6 7">
    <name type="scientific">Thetidibacter halocola</name>
    <dbReference type="NCBI Taxonomy" id="2827239"/>
    <lineage>
        <taxon>Bacteria</taxon>
        <taxon>Pseudomonadati</taxon>
        <taxon>Pseudomonadota</taxon>
        <taxon>Alphaproteobacteria</taxon>
        <taxon>Rhodobacterales</taxon>
        <taxon>Roseobacteraceae</taxon>
        <taxon>Thetidibacter</taxon>
    </lineage>
</organism>
<dbReference type="InterPro" id="IPR036390">
    <property type="entry name" value="WH_DNA-bd_sf"/>
</dbReference>
<proteinExistence type="inferred from homology"/>
<dbReference type="AlphaFoldDB" id="A0A8J7W7U6"/>
<dbReference type="Pfam" id="PF00126">
    <property type="entry name" value="HTH_1"/>
    <property type="match status" value="1"/>
</dbReference>
<dbReference type="InterPro" id="IPR036388">
    <property type="entry name" value="WH-like_DNA-bd_sf"/>
</dbReference>
<dbReference type="GO" id="GO:0006351">
    <property type="term" value="P:DNA-templated transcription"/>
    <property type="evidence" value="ECO:0007669"/>
    <property type="project" value="TreeGrafter"/>
</dbReference>
<feature type="domain" description="HTH lysR-type" evidence="5">
    <location>
        <begin position="9"/>
        <end position="66"/>
    </location>
</feature>
<evidence type="ECO:0000256" key="2">
    <source>
        <dbReference type="ARBA" id="ARBA00023015"/>
    </source>
</evidence>
<dbReference type="RefSeq" id="WP_212534556.1">
    <property type="nucleotide sequence ID" value="NZ_JAGTUU010000001.1"/>
</dbReference>
<reference evidence="6" key="1">
    <citation type="submission" date="2021-04" db="EMBL/GenBank/DDBJ databases">
        <authorList>
            <person name="Yoon J."/>
        </authorList>
    </citation>
    <scope>NUCLEOTIDE SEQUENCE</scope>
    <source>
        <strain evidence="6">KMU-90</strain>
    </source>
</reference>
<dbReference type="Gene3D" id="3.40.190.10">
    <property type="entry name" value="Periplasmic binding protein-like II"/>
    <property type="match status" value="2"/>
</dbReference>
<dbReference type="InterPro" id="IPR000847">
    <property type="entry name" value="LysR_HTH_N"/>
</dbReference>
<comment type="similarity">
    <text evidence="1">Belongs to the LysR transcriptional regulatory family.</text>
</comment>
<dbReference type="PROSITE" id="PS50931">
    <property type="entry name" value="HTH_LYSR"/>
    <property type="match status" value="1"/>
</dbReference>
<accession>A0A8J7W7U6</accession>
<dbReference type="PANTHER" id="PTHR30537">
    <property type="entry name" value="HTH-TYPE TRANSCRIPTIONAL REGULATOR"/>
    <property type="match status" value="1"/>
</dbReference>
<dbReference type="SUPFAM" id="SSF53850">
    <property type="entry name" value="Periplasmic binding protein-like II"/>
    <property type="match status" value="1"/>
</dbReference>
<keyword evidence="3" id="KW-0238">DNA-binding</keyword>
<evidence type="ECO:0000256" key="4">
    <source>
        <dbReference type="ARBA" id="ARBA00023163"/>
    </source>
</evidence>
<dbReference type="GO" id="GO:0043565">
    <property type="term" value="F:sequence-specific DNA binding"/>
    <property type="evidence" value="ECO:0007669"/>
    <property type="project" value="TreeGrafter"/>
</dbReference>
<keyword evidence="2" id="KW-0805">Transcription regulation</keyword>
<sequence length="308" mass="33198">MTGPIRPLPPTQALRALEALDRLGSATAAAAEMNLTQSAVSRQLKTLEDQLGVALFHREGRALRLTPQAHEFAQTVRGALDRIAQGAMALRLTPRGGALSLAILPGFGMRWLVPRLPDFARLHPDVTVNMATRLRPFSFAAEPLDAAIHFGRPEAWPGTRHLNLMHEAVRPLAAPGLLTAGPLEPAALMRLPLLHLESRPNAWPRWFAAQGAVTGPLPGPAFDQFGALIQAALYGLGVALLPDYMTIRERRDGALVDATDRPPAVLGAYHLVWPDDRAESASLRAFLDWIATEADPLHGPSAQATSEA</sequence>
<dbReference type="SUPFAM" id="SSF46785">
    <property type="entry name" value="Winged helix' DNA-binding domain"/>
    <property type="match status" value="1"/>
</dbReference>